<proteinExistence type="predicted"/>
<dbReference type="Gene3D" id="1.20.141.10">
    <property type="entry name" value="Chitosanase, subunit A, domain 1"/>
    <property type="match status" value="1"/>
</dbReference>
<dbReference type="RefSeq" id="WP_251969376.1">
    <property type="nucleotide sequence ID" value="NZ_AP025730.1"/>
</dbReference>
<accession>A0ABN6PPU8</accession>
<feature type="region of interest" description="Disordered" evidence="1">
    <location>
        <begin position="272"/>
        <end position="317"/>
    </location>
</feature>
<evidence type="ECO:0008006" key="4">
    <source>
        <dbReference type="Google" id="ProtNLM"/>
    </source>
</evidence>
<evidence type="ECO:0000313" key="3">
    <source>
        <dbReference type="Proteomes" id="UP001057498"/>
    </source>
</evidence>
<sequence>MLTIEEGNLATRRPVRALASGVPRITPIHDPVDKRHCDLSFSIDTGGRQSFRVLITRDRALFSPSQAGARNASNFYDSQRDGLLHDDGPPCFFLVPRSVLHAMLPAPRLYYTVIAYDDSNGARAVYGHPPEKLATEAPSVALASDLAGSLSLMFGTPVTRLLQVSAIQSLNLAEEEVGEDHETSLPESIGLMVDDDGAYDQFNAADNYESDNNDNVYQQAAALDADGESDGVDDGYGDGQDLAHIYANNDVWREPVLEGSEAAAFAAPAPEADLGDIWGGGTTAGEDEYDDGFGTSEPPAQAYQEQGEDVEPAAPAQASDACRMCSYGDDAAQAFDAPAGDPLPEMLPDEEADGVHPAQAGHDDNAIELESAQNLPYDDSYGVDYSDEQSQLQAAPGAMRVPFDIEACKAILARIAPYESGGDGFARTLEDAEFAGRFGTGHPAHQRYHLGLTFGAFPFVQEQGTLGQLLALMRERDRSTFDATFPEADKLIAVTNASAGPRAWESPDGFSPRLRPVGGRLLWQEPWLTRFKRAATHPPFQGAQNEMAARLYVQPVLTVARQIGLDSEQGLTLLIDRAVQLGAAAALALVLDAATPVETPALRQQALGGLGHQDLATFQRAANLPVTGTWDVSTHAALIAALRTSPRSPVPVLGCNEIVAALLRHAQGMPWAERMARLRDASPATRLFQL</sequence>
<gene>
    <name evidence="2" type="ORF">CATMQ487_30280</name>
</gene>
<reference evidence="2" key="1">
    <citation type="submission" date="2022-04" db="EMBL/GenBank/DDBJ databases">
        <title>Whole genome sequence of Sphaerotilus sp. FB-5.</title>
        <authorList>
            <person name="Takeda M."/>
            <person name="Narihara S."/>
            <person name="Akimoto M."/>
            <person name="Akimoto R."/>
            <person name="Nishiyashiki S."/>
            <person name="Murakami T."/>
        </authorList>
    </citation>
    <scope>NUCLEOTIDE SEQUENCE</scope>
    <source>
        <strain evidence="2">FB-5</strain>
    </source>
</reference>
<evidence type="ECO:0000256" key="1">
    <source>
        <dbReference type="SAM" id="MobiDB-lite"/>
    </source>
</evidence>
<dbReference type="EMBL" id="AP025730">
    <property type="protein sequence ID" value="BDI06058.1"/>
    <property type="molecule type" value="Genomic_DNA"/>
</dbReference>
<dbReference type="Proteomes" id="UP001057498">
    <property type="component" value="Chromosome"/>
</dbReference>
<name>A0ABN6PPU8_9BURK</name>
<feature type="region of interest" description="Disordered" evidence="1">
    <location>
        <begin position="333"/>
        <end position="361"/>
    </location>
</feature>
<organism evidence="2 3">
    <name type="scientific">Sphaerotilus microaerophilus</name>
    <dbReference type="NCBI Taxonomy" id="2914710"/>
    <lineage>
        <taxon>Bacteria</taxon>
        <taxon>Pseudomonadati</taxon>
        <taxon>Pseudomonadota</taxon>
        <taxon>Betaproteobacteria</taxon>
        <taxon>Burkholderiales</taxon>
        <taxon>Sphaerotilaceae</taxon>
        <taxon>Sphaerotilus</taxon>
    </lineage>
</organism>
<keyword evidence="3" id="KW-1185">Reference proteome</keyword>
<evidence type="ECO:0000313" key="2">
    <source>
        <dbReference type="EMBL" id="BDI06058.1"/>
    </source>
</evidence>
<protein>
    <recommendedName>
        <fullName evidence="4">FHA domain-containing protein</fullName>
    </recommendedName>
</protein>